<keyword evidence="1" id="KW-0853">WD repeat</keyword>
<evidence type="ECO:0000256" key="2">
    <source>
        <dbReference type="ARBA" id="ARBA00022737"/>
    </source>
</evidence>
<comment type="caution">
    <text evidence="3">The sequence shown here is derived from an EMBL/GenBank/DDBJ whole genome shotgun (WGS) entry which is preliminary data.</text>
</comment>
<dbReference type="PANTHER" id="PTHR44436:SF1">
    <property type="entry name" value="F-BOX_WD REPEAT-CONTAINING PROTEIN 2"/>
    <property type="match status" value="1"/>
</dbReference>
<dbReference type="SUPFAM" id="SSF69322">
    <property type="entry name" value="Tricorn protease domain 2"/>
    <property type="match status" value="1"/>
</dbReference>
<keyword evidence="4" id="KW-1185">Reference proteome</keyword>
<keyword evidence="2" id="KW-0677">Repeat</keyword>
<accession>A0A811Z6M1</accession>
<dbReference type="InterPro" id="IPR042627">
    <property type="entry name" value="FBXW2"/>
</dbReference>
<reference evidence="3" key="1">
    <citation type="submission" date="2020-12" db="EMBL/GenBank/DDBJ databases">
        <authorList>
            <consortium name="Molecular Ecology Group"/>
        </authorList>
    </citation>
    <scope>NUCLEOTIDE SEQUENCE</scope>
    <source>
        <strain evidence="3">TBG_1078</strain>
    </source>
</reference>
<evidence type="ECO:0000313" key="4">
    <source>
        <dbReference type="Proteomes" id="UP000645828"/>
    </source>
</evidence>
<proteinExistence type="predicted"/>
<dbReference type="Proteomes" id="UP000645828">
    <property type="component" value="Unassembled WGS sequence"/>
</dbReference>
<evidence type="ECO:0000256" key="1">
    <source>
        <dbReference type="ARBA" id="ARBA00022574"/>
    </source>
</evidence>
<organism evidence="3 4">
    <name type="scientific">Nyctereutes procyonoides</name>
    <name type="common">Raccoon dog</name>
    <name type="synonym">Canis procyonoides</name>
    <dbReference type="NCBI Taxonomy" id="34880"/>
    <lineage>
        <taxon>Eukaryota</taxon>
        <taxon>Metazoa</taxon>
        <taxon>Chordata</taxon>
        <taxon>Craniata</taxon>
        <taxon>Vertebrata</taxon>
        <taxon>Euteleostomi</taxon>
        <taxon>Mammalia</taxon>
        <taxon>Eutheria</taxon>
        <taxon>Laurasiatheria</taxon>
        <taxon>Carnivora</taxon>
        <taxon>Caniformia</taxon>
        <taxon>Canidae</taxon>
        <taxon>Nyctereutes</taxon>
    </lineage>
</organism>
<protein>
    <submittedName>
        <fullName evidence="3">(raccoon dog) hypothetical protein</fullName>
    </submittedName>
</protein>
<dbReference type="EMBL" id="CAJHUB010000754">
    <property type="protein sequence ID" value="CAD7682619.1"/>
    <property type="molecule type" value="Genomic_DNA"/>
</dbReference>
<evidence type="ECO:0000313" key="3">
    <source>
        <dbReference type="EMBL" id="CAD7682619.1"/>
    </source>
</evidence>
<dbReference type="PANTHER" id="PTHR44436">
    <property type="entry name" value="F-BOX/WD REPEAT-CONTAINING PROTEIN 2"/>
    <property type="match status" value="1"/>
</dbReference>
<gene>
    <name evidence="3" type="ORF">NYPRO_LOCUS15411</name>
</gene>
<dbReference type="AlphaFoldDB" id="A0A811Z6M1"/>
<sequence>MERRDLEAWLGNISVTCLSLRDWQKNETLDHLISLSGAWKKVISAHTEVSQTTCKNLSWYIDDSVQDALHWQLEDLEAFETSSLIGHSTRTYVLYYKDAFLCTRTGECIYGIQTHSGAAVRYDEQKLVTDSFDNTVACWERKAVFNIDYNDELDTLVNGSEDFTVEIRALSPGTSLNTLNGSFLHSPGDYIPPTEINCKCLKMLSVSEDRSICLQPGFQFDGRYIVTPEIANLALLGFRDIFALLFDNHSLYIVDLQTETEIKDRLKLPAGEASWLDGLDGHNDMGLVFATSMPDHTITWCCGRGMIDATSLPSLTDLGAEGVGFQCPLDGS</sequence>
<name>A0A811Z6M1_NYCPR</name>